<dbReference type="AlphaFoldDB" id="A0A6H1TZM7"/>
<protein>
    <submittedName>
        <fullName evidence="2">Uncharacterized protein</fullName>
    </submittedName>
</protein>
<evidence type="ECO:0000313" key="3">
    <source>
        <dbReference type="Proteomes" id="UP000500857"/>
    </source>
</evidence>
<gene>
    <name evidence="2" type="ORF">HCG48_14270</name>
</gene>
<evidence type="ECO:0000256" key="1">
    <source>
        <dbReference type="SAM" id="Phobius"/>
    </source>
</evidence>
<accession>A0A6H1TZM7</accession>
<proteinExistence type="predicted"/>
<keyword evidence="1" id="KW-0472">Membrane</keyword>
<sequence length="149" mass="16797">MQSDRNAQINGNPGKIVGMIPIKTSGSMKITLNGDIVQAYSDSFFGLENEQFFIPVREVKAIQIGQGCTWWLFWLGLPTLTIFVGVVLIVLAFLVKQRYLILHTSQVTLIVFYKRTEKVAQFRNAILEARHPKKPPIPKPPAPHPVNKD</sequence>
<dbReference type="KEGG" id="oxy:HCG48_14270"/>
<keyword evidence="1" id="KW-1133">Transmembrane helix</keyword>
<evidence type="ECO:0000313" key="2">
    <source>
        <dbReference type="EMBL" id="QIZ71607.1"/>
    </source>
</evidence>
<keyword evidence="1" id="KW-0812">Transmembrane</keyword>
<feature type="transmembrane region" description="Helical" evidence="1">
    <location>
        <begin position="71"/>
        <end position="95"/>
    </location>
</feature>
<reference evidence="2 3" key="1">
    <citation type="submission" date="2020-04" db="EMBL/GenBank/DDBJ databases">
        <authorList>
            <person name="Basu S."/>
            <person name="Maruthanayagam V."/>
            <person name="Chakraborty S."/>
            <person name="Pramanik A."/>
            <person name="Mukherjee J."/>
            <person name="Brink B."/>
        </authorList>
    </citation>
    <scope>NUCLEOTIDE SEQUENCE [LARGE SCALE GENOMIC DNA]</scope>
    <source>
        <strain evidence="2 3">AP17</strain>
    </source>
</reference>
<name>A0A6H1TZM7_9CYAN</name>
<dbReference type="Proteomes" id="UP000500857">
    <property type="component" value="Chromosome"/>
</dbReference>
<dbReference type="EMBL" id="CP051167">
    <property type="protein sequence ID" value="QIZ71607.1"/>
    <property type="molecule type" value="Genomic_DNA"/>
</dbReference>
<organism evidence="2 3">
    <name type="scientific">Oxynema aestuarii AP17</name>
    <dbReference type="NCBI Taxonomy" id="2064643"/>
    <lineage>
        <taxon>Bacteria</taxon>
        <taxon>Bacillati</taxon>
        <taxon>Cyanobacteriota</taxon>
        <taxon>Cyanophyceae</taxon>
        <taxon>Oscillatoriophycideae</taxon>
        <taxon>Oscillatoriales</taxon>
        <taxon>Oscillatoriaceae</taxon>
        <taxon>Oxynema</taxon>
        <taxon>Oxynema aestuarii</taxon>
    </lineage>
</organism>
<keyword evidence="3" id="KW-1185">Reference proteome</keyword>
<dbReference type="RefSeq" id="WP_168569759.1">
    <property type="nucleotide sequence ID" value="NZ_CP051167.1"/>
</dbReference>